<evidence type="ECO:0000313" key="2">
    <source>
        <dbReference type="Proteomes" id="UP000663836"/>
    </source>
</evidence>
<feature type="non-terminal residue" evidence="1">
    <location>
        <position position="1"/>
    </location>
</feature>
<proteinExistence type="predicted"/>
<protein>
    <submittedName>
        <fullName evidence="1">Uncharacterized protein</fullName>
    </submittedName>
</protein>
<sequence>MGKFYLFRTRQQYFYDQYSSSYNDSHYWHGNNSNSYDFYGSTPVEIPHFQHPSHTLLQQNGITQQVYLKYKQECLD</sequence>
<evidence type="ECO:0000313" key="1">
    <source>
        <dbReference type="EMBL" id="CAF4255637.1"/>
    </source>
</evidence>
<dbReference type="EMBL" id="CAJOBD010023438">
    <property type="protein sequence ID" value="CAF4255637.1"/>
    <property type="molecule type" value="Genomic_DNA"/>
</dbReference>
<organism evidence="1 2">
    <name type="scientific">Rotaria sordida</name>
    <dbReference type="NCBI Taxonomy" id="392033"/>
    <lineage>
        <taxon>Eukaryota</taxon>
        <taxon>Metazoa</taxon>
        <taxon>Spiralia</taxon>
        <taxon>Gnathifera</taxon>
        <taxon>Rotifera</taxon>
        <taxon>Eurotatoria</taxon>
        <taxon>Bdelloidea</taxon>
        <taxon>Philodinida</taxon>
        <taxon>Philodinidae</taxon>
        <taxon>Rotaria</taxon>
    </lineage>
</organism>
<dbReference type="AlphaFoldDB" id="A0A820F4N5"/>
<name>A0A820F4N5_9BILA</name>
<accession>A0A820F4N5</accession>
<dbReference type="Proteomes" id="UP000663836">
    <property type="component" value="Unassembled WGS sequence"/>
</dbReference>
<gene>
    <name evidence="1" type="ORF">JBS370_LOCUS38880</name>
</gene>
<reference evidence="1" key="1">
    <citation type="submission" date="2021-02" db="EMBL/GenBank/DDBJ databases">
        <authorList>
            <person name="Nowell W R."/>
        </authorList>
    </citation>
    <scope>NUCLEOTIDE SEQUENCE</scope>
</reference>
<comment type="caution">
    <text evidence="1">The sequence shown here is derived from an EMBL/GenBank/DDBJ whole genome shotgun (WGS) entry which is preliminary data.</text>
</comment>